<accession>A0A1B7NGD6</accession>
<protein>
    <recommendedName>
        <fullName evidence="2">WIBG Mago-binding domain-containing protein</fullName>
    </recommendedName>
</protein>
<dbReference type="EMBL" id="KV448131">
    <property type="protein sequence ID" value="OAX43903.1"/>
    <property type="molecule type" value="Genomic_DNA"/>
</dbReference>
<dbReference type="SMART" id="SM01273">
    <property type="entry name" value="Mago-bind"/>
    <property type="match status" value="1"/>
</dbReference>
<dbReference type="InParanoid" id="A0A1B7NGD6"/>
<evidence type="ECO:0000259" key="2">
    <source>
        <dbReference type="SMART" id="SM01273"/>
    </source>
</evidence>
<feature type="compositionally biased region" description="Basic residues" evidence="1">
    <location>
        <begin position="97"/>
        <end position="107"/>
    </location>
</feature>
<gene>
    <name evidence="3" type="ORF">K503DRAFT_861930</name>
</gene>
<name>A0A1B7NGD6_9AGAM</name>
<dbReference type="GO" id="GO:1903259">
    <property type="term" value="P:exon-exon junction complex disassembly"/>
    <property type="evidence" value="ECO:0007669"/>
    <property type="project" value="InterPro"/>
</dbReference>
<dbReference type="PANTHER" id="PTHR22959">
    <property type="entry name" value="PYM PROTEIN"/>
    <property type="match status" value="1"/>
</dbReference>
<dbReference type="InterPro" id="IPR015362">
    <property type="entry name" value="WIBG_mago-bd"/>
</dbReference>
<dbReference type="GO" id="GO:0005737">
    <property type="term" value="C:cytoplasm"/>
    <property type="evidence" value="ECO:0007669"/>
    <property type="project" value="TreeGrafter"/>
</dbReference>
<keyword evidence="4" id="KW-1185">Reference proteome</keyword>
<dbReference type="STRING" id="1314800.A0A1B7NGD6"/>
<dbReference type="AlphaFoldDB" id="A0A1B7NGD6"/>
<dbReference type="InterPro" id="IPR039333">
    <property type="entry name" value="PYM1"/>
</dbReference>
<proteinExistence type="predicted"/>
<dbReference type="PANTHER" id="PTHR22959:SF0">
    <property type="entry name" value="PARTNER OF Y14 AND MAGO"/>
    <property type="match status" value="1"/>
</dbReference>
<feature type="domain" description="WIBG Mago-binding" evidence="2">
    <location>
        <begin position="22"/>
        <end position="48"/>
    </location>
</feature>
<dbReference type="OrthoDB" id="21625at2759"/>
<sequence>MARPPLFPDQSAAGIAVDPRTLERVIPESKRLDGSVRKQLKIRPGFTPQEDVSRFRGSRQQALDATALPKGHILGWVAPSVAAQPKGKAATPPPNKNAKKRANARAKKAAEKTATVKDSWEDDDEEGEGETVADVEEATKETKEESTTTSSTNDTTKGSHTTDKPNLAVAPDSSPSTPSATQSTLELSSKLEKLQVK</sequence>
<reference evidence="3 4" key="1">
    <citation type="submission" date="2016-06" db="EMBL/GenBank/DDBJ databases">
        <title>Comparative genomics of the ectomycorrhizal sister species Rhizopogon vinicolor and Rhizopogon vesiculosus (Basidiomycota: Boletales) reveals a divergence of the mating type B locus.</title>
        <authorList>
            <consortium name="DOE Joint Genome Institute"/>
            <person name="Mujic A.B."/>
            <person name="Kuo A."/>
            <person name="Tritt A."/>
            <person name="Lipzen A."/>
            <person name="Chen C."/>
            <person name="Johnson J."/>
            <person name="Sharma A."/>
            <person name="Barry K."/>
            <person name="Grigoriev I.V."/>
            <person name="Spatafora J.W."/>
        </authorList>
    </citation>
    <scope>NUCLEOTIDE SEQUENCE [LARGE SCALE GENOMIC DNA]</scope>
    <source>
        <strain evidence="3 4">AM-OR11-026</strain>
    </source>
</reference>
<feature type="region of interest" description="Disordered" evidence="1">
    <location>
        <begin position="83"/>
        <end position="197"/>
    </location>
</feature>
<feature type="compositionally biased region" description="Low complexity" evidence="1">
    <location>
        <begin position="147"/>
        <end position="156"/>
    </location>
</feature>
<organism evidence="3 4">
    <name type="scientific">Rhizopogon vinicolor AM-OR11-026</name>
    <dbReference type="NCBI Taxonomy" id="1314800"/>
    <lineage>
        <taxon>Eukaryota</taxon>
        <taxon>Fungi</taxon>
        <taxon>Dikarya</taxon>
        <taxon>Basidiomycota</taxon>
        <taxon>Agaricomycotina</taxon>
        <taxon>Agaricomycetes</taxon>
        <taxon>Agaricomycetidae</taxon>
        <taxon>Boletales</taxon>
        <taxon>Suillineae</taxon>
        <taxon>Rhizopogonaceae</taxon>
        <taxon>Rhizopogon</taxon>
    </lineage>
</organism>
<dbReference type="Proteomes" id="UP000092154">
    <property type="component" value="Unassembled WGS sequence"/>
</dbReference>
<evidence type="ECO:0000256" key="1">
    <source>
        <dbReference type="SAM" id="MobiDB-lite"/>
    </source>
</evidence>
<dbReference type="GO" id="GO:0003723">
    <property type="term" value="F:RNA binding"/>
    <property type="evidence" value="ECO:0007669"/>
    <property type="project" value="TreeGrafter"/>
</dbReference>
<evidence type="ECO:0000313" key="4">
    <source>
        <dbReference type="Proteomes" id="UP000092154"/>
    </source>
</evidence>
<dbReference type="Pfam" id="PF09282">
    <property type="entry name" value="Mago-bind"/>
    <property type="match status" value="1"/>
</dbReference>
<feature type="compositionally biased region" description="Low complexity" evidence="1">
    <location>
        <begin position="168"/>
        <end position="188"/>
    </location>
</feature>
<evidence type="ECO:0000313" key="3">
    <source>
        <dbReference type="EMBL" id="OAX43903.1"/>
    </source>
</evidence>
<feature type="compositionally biased region" description="Acidic residues" evidence="1">
    <location>
        <begin position="120"/>
        <end position="136"/>
    </location>
</feature>
<dbReference type="SUPFAM" id="SSF101931">
    <property type="entry name" value="Pym (Within the bgcn gene intron protein, WIBG), N-terminal domain"/>
    <property type="match status" value="1"/>
</dbReference>
<dbReference type="InterPro" id="IPR036348">
    <property type="entry name" value="WIBG_N_sf"/>
</dbReference>
<dbReference type="GO" id="GO:0035145">
    <property type="term" value="C:exon-exon junction complex"/>
    <property type="evidence" value="ECO:0007669"/>
    <property type="project" value="TreeGrafter"/>
</dbReference>
<feature type="compositionally biased region" description="Basic and acidic residues" evidence="1">
    <location>
        <begin position="108"/>
        <end position="119"/>
    </location>
</feature>
<feature type="compositionally biased region" description="Basic and acidic residues" evidence="1">
    <location>
        <begin position="137"/>
        <end position="146"/>
    </location>
</feature>